<sequence>MSGRRPAKLRVILNPDDTRKLLLPDGIPGTMEQLLDEIKKVCGLKGNIRLQYQDKDFGDALVNLSSTEELADLATIKVIPINDCSQEDNLTVCDESFNSDVTEVLSSPSSSVSTRTQMWPREFPIPKFSYDTEIQLEKGNTVFRSNMTRLTLCSKTKSDILEKVAEEIFKYKAYPTDADFSDVAEALIRKHPCLTEPGSYNGCYGWKQRLKTKMGNYRTQLKGIGCSELLVNSLKSKAPEDASPAKKVKRPRRGEANHIPEIPTGETSEKLESERLSLLHEVTKRNNRAVIKTKMAQTFSLRRQEVVENELHVVELKARWPALFTVDEINCEFQRITTVPLQPRFLASLDKHHSKLIEIIRNKGGIVREKTRDILKVLDQSLDVMLKRECLLKCLIVYLGEDVDQLIKEYL</sequence>
<organism evidence="2 3">
    <name type="scientific">Ataeniobius toweri</name>
    <dbReference type="NCBI Taxonomy" id="208326"/>
    <lineage>
        <taxon>Eukaryota</taxon>
        <taxon>Metazoa</taxon>
        <taxon>Chordata</taxon>
        <taxon>Craniata</taxon>
        <taxon>Vertebrata</taxon>
        <taxon>Euteleostomi</taxon>
        <taxon>Actinopterygii</taxon>
        <taxon>Neopterygii</taxon>
        <taxon>Teleostei</taxon>
        <taxon>Neoteleostei</taxon>
        <taxon>Acanthomorphata</taxon>
        <taxon>Ovalentaria</taxon>
        <taxon>Atherinomorphae</taxon>
        <taxon>Cyprinodontiformes</taxon>
        <taxon>Goodeidae</taxon>
        <taxon>Ataeniobius</taxon>
    </lineage>
</organism>
<comment type="caution">
    <text evidence="2">The sequence shown here is derived from an EMBL/GenBank/DDBJ whole genome shotgun (WGS) entry which is preliminary data.</text>
</comment>
<dbReference type="PANTHER" id="PTHR31025:SF27">
    <property type="entry name" value="SI:CH211-193K19.2-RELATED"/>
    <property type="match status" value="1"/>
</dbReference>
<dbReference type="SUPFAM" id="SSF54277">
    <property type="entry name" value="CAD &amp; PB1 domains"/>
    <property type="match status" value="1"/>
</dbReference>
<protein>
    <recommendedName>
        <fullName evidence="4">PB1 domain-containing protein</fullName>
    </recommendedName>
</protein>
<feature type="non-terminal residue" evidence="2">
    <location>
        <position position="411"/>
    </location>
</feature>
<keyword evidence="3" id="KW-1185">Reference proteome</keyword>
<proteinExistence type="predicted"/>
<name>A0ABU7AYV9_9TELE</name>
<evidence type="ECO:0008006" key="4">
    <source>
        <dbReference type="Google" id="ProtNLM"/>
    </source>
</evidence>
<evidence type="ECO:0000256" key="1">
    <source>
        <dbReference type="SAM" id="MobiDB-lite"/>
    </source>
</evidence>
<gene>
    <name evidence="2" type="ORF">ATANTOWER_007189</name>
</gene>
<evidence type="ECO:0000313" key="3">
    <source>
        <dbReference type="Proteomes" id="UP001345963"/>
    </source>
</evidence>
<reference evidence="2 3" key="1">
    <citation type="submission" date="2021-07" db="EMBL/GenBank/DDBJ databases">
        <authorList>
            <person name="Palmer J.M."/>
        </authorList>
    </citation>
    <scope>NUCLEOTIDE SEQUENCE [LARGE SCALE GENOMIC DNA]</scope>
    <source>
        <strain evidence="2 3">AT_MEX2019</strain>
        <tissue evidence="2">Muscle</tissue>
    </source>
</reference>
<evidence type="ECO:0000313" key="2">
    <source>
        <dbReference type="EMBL" id="MED6242605.1"/>
    </source>
</evidence>
<dbReference type="Proteomes" id="UP001345963">
    <property type="component" value="Unassembled WGS sequence"/>
</dbReference>
<dbReference type="EMBL" id="JAHUTI010031331">
    <property type="protein sequence ID" value="MED6242605.1"/>
    <property type="molecule type" value="Genomic_DNA"/>
</dbReference>
<feature type="region of interest" description="Disordered" evidence="1">
    <location>
        <begin position="237"/>
        <end position="270"/>
    </location>
</feature>
<accession>A0ABU7AYV9</accession>
<dbReference type="PANTHER" id="PTHR31025">
    <property type="entry name" value="SI:CH211-196P9.1-RELATED"/>
    <property type="match status" value="1"/>
</dbReference>